<gene>
    <name evidence="2" type="ORF">TBRA_LOCUS7345</name>
</gene>
<proteinExistence type="predicted"/>
<dbReference type="EMBL" id="CADCXV010000788">
    <property type="protein sequence ID" value="CAB0035449.1"/>
    <property type="molecule type" value="Genomic_DNA"/>
</dbReference>
<name>A0A6H5IBS3_9HYME</name>
<evidence type="ECO:0000256" key="1">
    <source>
        <dbReference type="SAM" id="MobiDB-lite"/>
    </source>
</evidence>
<organism evidence="2 3">
    <name type="scientific">Trichogramma brassicae</name>
    <dbReference type="NCBI Taxonomy" id="86971"/>
    <lineage>
        <taxon>Eukaryota</taxon>
        <taxon>Metazoa</taxon>
        <taxon>Ecdysozoa</taxon>
        <taxon>Arthropoda</taxon>
        <taxon>Hexapoda</taxon>
        <taxon>Insecta</taxon>
        <taxon>Pterygota</taxon>
        <taxon>Neoptera</taxon>
        <taxon>Endopterygota</taxon>
        <taxon>Hymenoptera</taxon>
        <taxon>Apocrita</taxon>
        <taxon>Proctotrupomorpha</taxon>
        <taxon>Chalcidoidea</taxon>
        <taxon>Trichogrammatidae</taxon>
        <taxon>Trichogramma</taxon>
    </lineage>
</organism>
<feature type="compositionally biased region" description="Polar residues" evidence="1">
    <location>
        <begin position="21"/>
        <end position="37"/>
    </location>
</feature>
<keyword evidence="3" id="KW-1185">Reference proteome</keyword>
<accession>A0A6H5IBS3</accession>
<reference evidence="2 3" key="1">
    <citation type="submission" date="2020-02" db="EMBL/GenBank/DDBJ databases">
        <authorList>
            <person name="Ferguson B K."/>
        </authorList>
    </citation>
    <scope>NUCLEOTIDE SEQUENCE [LARGE SCALE GENOMIC DNA]</scope>
</reference>
<evidence type="ECO:0000313" key="2">
    <source>
        <dbReference type="EMBL" id="CAB0035449.1"/>
    </source>
</evidence>
<protein>
    <recommendedName>
        <fullName evidence="4">Reverse transcriptase domain-containing protein</fullName>
    </recommendedName>
</protein>
<evidence type="ECO:0000313" key="3">
    <source>
        <dbReference type="Proteomes" id="UP000479190"/>
    </source>
</evidence>
<sequence>MRTPEYLLRIISSYLSARSPRLTTRTTGQSPTESQQAFHKDRSGWGPSCERQCTMPVLRLTSSQANVRIVGFADDIALVAVAKHLWQIDVLI</sequence>
<dbReference type="Proteomes" id="UP000479190">
    <property type="component" value="Unassembled WGS sequence"/>
</dbReference>
<evidence type="ECO:0008006" key="4">
    <source>
        <dbReference type="Google" id="ProtNLM"/>
    </source>
</evidence>
<feature type="region of interest" description="Disordered" evidence="1">
    <location>
        <begin position="21"/>
        <end position="47"/>
    </location>
</feature>
<dbReference type="AlphaFoldDB" id="A0A6H5IBS3"/>